<name>A0A9X1SUP7_9ACTN</name>
<dbReference type="InterPro" id="IPR014757">
    <property type="entry name" value="Tscrpt_reg_IclR_C"/>
</dbReference>
<dbReference type="PANTHER" id="PTHR30136">
    <property type="entry name" value="HELIX-TURN-HELIX TRANSCRIPTIONAL REGULATOR, ICLR FAMILY"/>
    <property type="match status" value="1"/>
</dbReference>
<dbReference type="GO" id="GO:0003677">
    <property type="term" value="F:DNA binding"/>
    <property type="evidence" value="ECO:0007669"/>
    <property type="project" value="UniProtKB-KW"/>
</dbReference>
<evidence type="ECO:0000256" key="2">
    <source>
        <dbReference type="ARBA" id="ARBA00023125"/>
    </source>
</evidence>
<organism evidence="6 7">
    <name type="scientific">Kineosporia babensis</name>
    <dbReference type="NCBI Taxonomy" id="499548"/>
    <lineage>
        <taxon>Bacteria</taxon>
        <taxon>Bacillati</taxon>
        <taxon>Actinomycetota</taxon>
        <taxon>Actinomycetes</taxon>
        <taxon>Kineosporiales</taxon>
        <taxon>Kineosporiaceae</taxon>
        <taxon>Kineosporia</taxon>
    </lineage>
</organism>
<sequence length="261" mass="27924">MGETNRSGGDASQVQSVDRALSVLDLLAKHGELGVTELAAELDVHKSTAFRLVTALDRRDLVQQIGDRGKYRLGLGILRLAAATTGRLEVSHEGREVCERLANELGETVNIAIMEDDAAVNVLQEYGNASVMTRNWIGRRTPLYATSSGKVLLAFADETARKAVLESTLEPLTDNTTTDPQQLLRELDEVARRGWACTSEELEIGLTALAAPIRDGGGRVAAAVSASGPSFRLTPDSFEEVAEKLVAGAAEISSRLGYYGA</sequence>
<evidence type="ECO:0000259" key="5">
    <source>
        <dbReference type="PROSITE" id="PS51078"/>
    </source>
</evidence>
<dbReference type="SMART" id="SM00346">
    <property type="entry name" value="HTH_ICLR"/>
    <property type="match status" value="1"/>
</dbReference>
<dbReference type="Gene3D" id="1.10.10.10">
    <property type="entry name" value="Winged helix-like DNA-binding domain superfamily/Winged helix DNA-binding domain"/>
    <property type="match status" value="1"/>
</dbReference>
<dbReference type="Pfam" id="PF01614">
    <property type="entry name" value="IclR_C"/>
    <property type="match status" value="1"/>
</dbReference>
<dbReference type="PROSITE" id="PS51077">
    <property type="entry name" value="HTH_ICLR"/>
    <property type="match status" value="1"/>
</dbReference>
<dbReference type="GO" id="GO:0045892">
    <property type="term" value="P:negative regulation of DNA-templated transcription"/>
    <property type="evidence" value="ECO:0007669"/>
    <property type="project" value="TreeGrafter"/>
</dbReference>
<dbReference type="PROSITE" id="PS51078">
    <property type="entry name" value="ICLR_ED"/>
    <property type="match status" value="1"/>
</dbReference>
<dbReference type="SUPFAM" id="SSF55781">
    <property type="entry name" value="GAF domain-like"/>
    <property type="match status" value="1"/>
</dbReference>
<feature type="domain" description="IclR-ED" evidence="5">
    <location>
        <begin position="76"/>
        <end position="258"/>
    </location>
</feature>
<dbReference type="GO" id="GO:0003700">
    <property type="term" value="F:DNA-binding transcription factor activity"/>
    <property type="evidence" value="ECO:0007669"/>
    <property type="project" value="TreeGrafter"/>
</dbReference>
<dbReference type="PANTHER" id="PTHR30136:SF24">
    <property type="entry name" value="HTH-TYPE TRANSCRIPTIONAL REPRESSOR ALLR"/>
    <property type="match status" value="1"/>
</dbReference>
<gene>
    <name evidence="6" type="ORF">LR394_17330</name>
</gene>
<keyword evidence="3" id="KW-0804">Transcription</keyword>
<dbReference type="InterPro" id="IPR005471">
    <property type="entry name" value="Tscrpt_reg_IclR_N"/>
</dbReference>
<dbReference type="InterPro" id="IPR036388">
    <property type="entry name" value="WH-like_DNA-bd_sf"/>
</dbReference>
<dbReference type="InterPro" id="IPR029016">
    <property type="entry name" value="GAF-like_dom_sf"/>
</dbReference>
<dbReference type="SUPFAM" id="SSF46785">
    <property type="entry name" value="Winged helix' DNA-binding domain"/>
    <property type="match status" value="1"/>
</dbReference>
<reference evidence="6" key="1">
    <citation type="submission" date="2021-11" db="EMBL/GenBank/DDBJ databases">
        <title>Streptomyces corallinus and Kineosporia corallina sp. nov., two new coral-derived marine actinobacteria.</title>
        <authorList>
            <person name="Buangrab K."/>
            <person name="Sutthacheep M."/>
            <person name="Yeemin T."/>
            <person name="Harunari E."/>
            <person name="Igarashi Y."/>
            <person name="Sripreechasak P."/>
            <person name="Kanchanasin P."/>
            <person name="Tanasupawat S."/>
            <person name="Phongsopitanun W."/>
        </authorList>
    </citation>
    <scope>NUCLEOTIDE SEQUENCE</scope>
    <source>
        <strain evidence="6">JCM 31032</strain>
    </source>
</reference>
<evidence type="ECO:0000313" key="6">
    <source>
        <dbReference type="EMBL" id="MCD5312671.1"/>
    </source>
</evidence>
<proteinExistence type="predicted"/>
<dbReference type="AlphaFoldDB" id="A0A9X1SUP7"/>
<evidence type="ECO:0000256" key="3">
    <source>
        <dbReference type="ARBA" id="ARBA00023163"/>
    </source>
</evidence>
<comment type="caution">
    <text evidence="6">The sequence shown here is derived from an EMBL/GenBank/DDBJ whole genome shotgun (WGS) entry which is preliminary data.</text>
</comment>
<dbReference type="InterPro" id="IPR050707">
    <property type="entry name" value="HTH_MetabolicPath_Reg"/>
</dbReference>
<evidence type="ECO:0000313" key="7">
    <source>
        <dbReference type="Proteomes" id="UP001138997"/>
    </source>
</evidence>
<evidence type="ECO:0000256" key="1">
    <source>
        <dbReference type="ARBA" id="ARBA00023015"/>
    </source>
</evidence>
<dbReference type="EMBL" id="JAJOMB010000008">
    <property type="protein sequence ID" value="MCD5312671.1"/>
    <property type="molecule type" value="Genomic_DNA"/>
</dbReference>
<keyword evidence="7" id="KW-1185">Reference proteome</keyword>
<accession>A0A9X1SUP7</accession>
<dbReference type="Gene3D" id="3.30.450.40">
    <property type="match status" value="1"/>
</dbReference>
<keyword evidence="1" id="KW-0805">Transcription regulation</keyword>
<feature type="domain" description="HTH iclR-type" evidence="4">
    <location>
        <begin position="14"/>
        <end position="75"/>
    </location>
</feature>
<protein>
    <submittedName>
        <fullName evidence="6">IclR family transcriptional regulator</fullName>
    </submittedName>
</protein>
<keyword evidence="2" id="KW-0238">DNA-binding</keyword>
<evidence type="ECO:0000259" key="4">
    <source>
        <dbReference type="PROSITE" id="PS51077"/>
    </source>
</evidence>
<dbReference type="Pfam" id="PF09339">
    <property type="entry name" value="HTH_IclR"/>
    <property type="match status" value="1"/>
</dbReference>
<dbReference type="Proteomes" id="UP001138997">
    <property type="component" value="Unassembled WGS sequence"/>
</dbReference>
<dbReference type="RefSeq" id="WP_231443127.1">
    <property type="nucleotide sequence ID" value="NZ_JAJOMB010000008.1"/>
</dbReference>
<dbReference type="InterPro" id="IPR036390">
    <property type="entry name" value="WH_DNA-bd_sf"/>
</dbReference>